<keyword evidence="2" id="KW-1133">Transmembrane helix</keyword>
<proteinExistence type="predicted"/>
<dbReference type="RefSeq" id="WP_091987397.1">
    <property type="nucleotide sequence ID" value="NZ_FOYV01000001.1"/>
</dbReference>
<feature type="transmembrane region" description="Helical" evidence="2">
    <location>
        <begin position="48"/>
        <end position="70"/>
    </location>
</feature>
<name>A0A1I6GQF6_9GAMM</name>
<feature type="region of interest" description="Disordered" evidence="1">
    <location>
        <begin position="181"/>
        <end position="202"/>
    </location>
</feature>
<feature type="transmembrane region" description="Helical" evidence="2">
    <location>
        <begin position="21"/>
        <end position="42"/>
    </location>
</feature>
<keyword evidence="2" id="KW-0472">Membrane</keyword>
<gene>
    <name evidence="3" type="ORF">SAMN04488073_1310</name>
</gene>
<dbReference type="EMBL" id="FOYV01000001">
    <property type="protein sequence ID" value="SFR44267.1"/>
    <property type="molecule type" value="Genomic_DNA"/>
</dbReference>
<evidence type="ECO:0000313" key="4">
    <source>
        <dbReference type="Proteomes" id="UP000199290"/>
    </source>
</evidence>
<protein>
    <recommendedName>
        <fullName evidence="5">DUF3592 domain-containing protein</fullName>
    </recommendedName>
</protein>
<organism evidence="3 4">
    <name type="scientific">Marinobacter gudaonensis</name>
    <dbReference type="NCBI Taxonomy" id="375760"/>
    <lineage>
        <taxon>Bacteria</taxon>
        <taxon>Pseudomonadati</taxon>
        <taxon>Pseudomonadota</taxon>
        <taxon>Gammaproteobacteria</taxon>
        <taxon>Pseudomonadales</taxon>
        <taxon>Marinobacteraceae</taxon>
        <taxon>Marinobacter</taxon>
    </lineage>
</organism>
<evidence type="ECO:0000256" key="2">
    <source>
        <dbReference type="SAM" id="Phobius"/>
    </source>
</evidence>
<dbReference type="AlphaFoldDB" id="A0A1I6GQF6"/>
<sequence>MRRKRTTDWPLLWSAVKDHAGSFFLLLSMGLIFASAGGGVFFLGFGEWGAMLFGGFFALIGLALFVYSFVSAHSSIGYYYGLALLRKYGMEVDGVLTRKEAECQLNQVFDHNNRLKGEYYSCHLLVEFDYQFNGRNHSGAYYLNKADLFDKLREGDRLPLKVLRLDPSVHKVRERRLSNMLRGREPEQPSQIPAGAEISQLA</sequence>
<evidence type="ECO:0000313" key="3">
    <source>
        <dbReference type="EMBL" id="SFR44267.1"/>
    </source>
</evidence>
<evidence type="ECO:0008006" key="5">
    <source>
        <dbReference type="Google" id="ProtNLM"/>
    </source>
</evidence>
<reference evidence="4" key="1">
    <citation type="submission" date="2016-10" db="EMBL/GenBank/DDBJ databases">
        <authorList>
            <person name="Varghese N."/>
            <person name="Submissions S."/>
        </authorList>
    </citation>
    <scope>NUCLEOTIDE SEQUENCE [LARGE SCALE GENOMIC DNA]</scope>
    <source>
        <strain evidence="4">CGMCC 1.6294</strain>
    </source>
</reference>
<accession>A0A1I6GQF6</accession>
<dbReference type="Proteomes" id="UP000199290">
    <property type="component" value="Unassembled WGS sequence"/>
</dbReference>
<keyword evidence="4" id="KW-1185">Reference proteome</keyword>
<dbReference type="OrthoDB" id="6363791at2"/>
<evidence type="ECO:0000256" key="1">
    <source>
        <dbReference type="SAM" id="MobiDB-lite"/>
    </source>
</evidence>
<keyword evidence="2" id="KW-0812">Transmembrane</keyword>